<evidence type="ECO:0000256" key="1">
    <source>
        <dbReference type="ARBA" id="ARBA00008861"/>
    </source>
</evidence>
<gene>
    <name evidence="6" type="ORF">EVOR1521_LOCUS4233</name>
</gene>
<dbReference type="PANTHER" id="PTHR31544:SF2">
    <property type="entry name" value="AIG2-LIKE PROTEIN D"/>
    <property type="match status" value="1"/>
</dbReference>
<keyword evidence="2" id="KW-0808">Transferase</keyword>
<accession>A0AA36MK40</accession>
<dbReference type="EMBL" id="CAUJNA010000277">
    <property type="protein sequence ID" value="CAJ1374776.1"/>
    <property type="molecule type" value="Genomic_DNA"/>
</dbReference>
<dbReference type="Pfam" id="PF06094">
    <property type="entry name" value="GGACT"/>
    <property type="match status" value="1"/>
</dbReference>
<keyword evidence="7" id="KW-1185">Reference proteome</keyword>
<evidence type="ECO:0000313" key="7">
    <source>
        <dbReference type="Proteomes" id="UP001178507"/>
    </source>
</evidence>
<organism evidence="6 7">
    <name type="scientific">Effrenium voratum</name>
    <dbReference type="NCBI Taxonomy" id="2562239"/>
    <lineage>
        <taxon>Eukaryota</taxon>
        <taxon>Sar</taxon>
        <taxon>Alveolata</taxon>
        <taxon>Dinophyceae</taxon>
        <taxon>Suessiales</taxon>
        <taxon>Symbiodiniaceae</taxon>
        <taxon>Effrenium</taxon>
    </lineage>
</organism>
<evidence type="ECO:0000256" key="3">
    <source>
        <dbReference type="ARBA" id="ARBA00030602"/>
    </source>
</evidence>
<dbReference type="Proteomes" id="UP001178507">
    <property type="component" value="Unassembled WGS sequence"/>
</dbReference>
<feature type="region of interest" description="Disordered" evidence="4">
    <location>
        <begin position="215"/>
        <end position="256"/>
    </location>
</feature>
<dbReference type="PANTHER" id="PTHR31544">
    <property type="entry name" value="AIG2-LIKE PROTEIN D"/>
    <property type="match status" value="1"/>
</dbReference>
<protein>
    <recommendedName>
        <fullName evidence="3">Putative gamma-glutamylcyclotransferase</fullName>
    </recommendedName>
</protein>
<sequence>MDPLLLAASRLASHAGVNEADAGVVGKALVGHVEEVTGKPLVWGAELEDPWLGPRIAEAAEEAMKSIKADWGPVFVYGPLLLPAVWGELIGRVPEMAPAKIWGFVRRGLICSPEAALVVDEGLAVGQVVYGLLPWERKLVDVVMEDTFAMSRGSVRLIEDELQQDVEVTMYLWREEFLDGVTDEDWSIETFEKEWLQEYMSFCRDMRKQKDLDALGDEELKEMTMTGRRSQKDEEGDFPEDGMGSQFSSSPQQHGL</sequence>
<feature type="domain" description="Gamma-glutamylcyclotransferase AIG2-like" evidence="5">
    <location>
        <begin position="74"/>
        <end position="187"/>
    </location>
</feature>
<feature type="compositionally biased region" description="Polar residues" evidence="4">
    <location>
        <begin position="245"/>
        <end position="256"/>
    </location>
</feature>
<dbReference type="AlphaFoldDB" id="A0AA36MK40"/>
<proteinExistence type="inferred from homology"/>
<dbReference type="Gene3D" id="3.10.490.10">
    <property type="entry name" value="Gamma-glutamyl cyclotransferase-like"/>
    <property type="match status" value="1"/>
</dbReference>
<comment type="similarity">
    <text evidence="1">Belongs to the gamma-glutamylcyclotransferase family.</text>
</comment>
<dbReference type="InterPro" id="IPR045038">
    <property type="entry name" value="AIG2-like"/>
</dbReference>
<evidence type="ECO:0000313" key="6">
    <source>
        <dbReference type="EMBL" id="CAJ1374776.1"/>
    </source>
</evidence>
<reference evidence="6" key="1">
    <citation type="submission" date="2023-08" db="EMBL/GenBank/DDBJ databases">
        <authorList>
            <person name="Chen Y."/>
            <person name="Shah S."/>
            <person name="Dougan E. K."/>
            <person name="Thang M."/>
            <person name="Chan C."/>
        </authorList>
    </citation>
    <scope>NUCLEOTIDE SEQUENCE</scope>
</reference>
<evidence type="ECO:0000259" key="5">
    <source>
        <dbReference type="Pfam" id="PF06094"/>
    </source>
</evidence>
<evidence type="ECO:0000256" key="2">
    <source>
        <dbReference type="ARBA" id="ARBA00022679"/>
    </source>
</evidence>
<comment type="caution">
    <text evidence="6">The sequence shown here is derived from an EMBL/GenBank/DDBJ whole genome shotgun (WGS) entry which is preliminary data.</text>
</comment>
<evidence type="ECO:0000256" key="4">
    <source>
        <dbReference type="SAM" id="MobiDB-lite"/>
    </source>
</evidence>
<name>A0AA36MK40_9DINO</name>
<dbReference type="CDD" id="cd06661">
    <property type="entry name" value="GGCT_like"/>
    <property type="match status" value="1"/>
</dbReference>
<dbReference type="InterPro" id="IPR013024">
    <property type="entry name" value="GGCT-like"/>
</dbReference>
<dbReference type="InterPro" id="IPR009288">
    <property type="entry name" value="AIG2-like_dom"/>
</dbReference>